<keyword evidence="2" id="KW-1185">Reference proteome</keyword>
<reference evidence="2" key="1">
    <citation type="submission" date="2014-09" db="EMBL/GenBank/DDBJ databases">
        <authorList>
            <person name="Mudge J."/>
            <person name="Ramaraj T."/>
            <person name="Lindquist I.E."/>
            <person name="Bharti A.K."/>
            <person name="Sundararajan A."/>
            <person name="Cameron C.T."/>
            <person name="Woodward J.E."/>
            <person name="May G.D."/>
            <person name="Brubaker C."/>
            <person name="Broadhvest J."/>
            <person name="Wilkins T.A."/>
        </authorList>
    </citation>
    <scope>NUCLEOTIDE SEQUENCE</scope>
    <source>
        <strain evidence="2">cv. AKA8401</strain>
    </source>
</reference>
<gene>
    <name evidence="1" type="ORF">F383_36912</name>
</gene>
<dbReference type="Proteomes" id="UP000032142">
    <property type="component" value="Unassembled WGS sequence"/>
</dbReference>
<comment type="caution">
    <text evidence="1">The sequence shown here is derived from an EMBL/GenBank/DDBJ whole genome shotgun (WGS) entry which is preliminary data.</text>
</comment>
<evidence type="ECO:0000313" key="2">
    <source>
        <dbReference type="Proteomes" id="UP000032142"/>
    </source>
</evidence>
<evidence type="ECO:0000313" key="1">
    <source>
        <dbReference type="EMBL" id="KHF97330.1"/>
    </source>
</evidence>
<sequence>MPCSFNLFQCNFKDMRFVASIYFTVTSER</sequence>
<proteinExistence type="predicted"/>
<name>A0A0B0MEJ7_GOSAR</name>
<dbReference type="EMBL" id="JRRC01003723">
    <property type="protein sequence ID" value="KHF97330.1"/>
    <property type="molecule type" value="Genomic_DNA"/>
</dbReference>
<protein>
    <submittedName>
        <fullName evidence="1">Uncharacterized protein</fullName>
    </submittedName>
</protein>
<dbReference type="AlphaFoldDB" id="A0A0B0MEJ7"/>
<accession>A0A0B0MEJ7</accession>
<organism evidence="1 2">
    <name type="scientific">Gossypium arboreum</name>
    <name type="common">Tree cotton</name>
    <name type="synonym">Gossypium nanking</name>
    <dbReference type="NCBI Taxonomy" id="29729"/>
    <lineage>
        <taxon>Eukaryota</taxon>
        <taxon>Viridiplantae</taxon>
        <taxon>Streptophyta</taxon>
        <taxon>Embryophyta</taxon>
        <taxon>Tracheophyta</taxon>
        <taxon>Spermatophyta</taxon>
        <taxon>Magnoliopsida</taxon>
        <taxon>eudicotyledons</taxon>
        <taxon>Gunneridae</taxon>
        <taxon>Pentapetalae</taxon>
        <taxon>rosids</taxon>
        <taxon>malvids</taxon>
        <taxon>Malvales</taxon>
        <taxon>Malvaceae</taxon>
        <taxon>Malvoideae</taxon>
        <taxon>Gossypium</taxon>
    </lineage>
</organism>